<dbReference type="Pfam" id="PF25954">
    <property type="entry name" value="Beta-barrel_RND_2"/>
    <property type="match status" value="1"/>
</dbReference>
<dbReference type="InterPro" id="IPR058647">
    <property type="entry name" value="BSH_CzcB-like"/>
</dbReference>
<evidence type="ECO:0000313" key="6">
    <source>
        <dbReference type="EMBL" id="QHL89985.1"/>
    </source>
</evidence>
<evidence type="ECO:0000259" key="3">
    <source>
        <dbReference type="Pfam" id="PF25954"/>
    </source>
</evidence>
<dbReference type="Gene3D" id="2.40.420.20">
    <property type="match status" value="1"/>
</dbReference>
<organism evidence="6 7">
    <name type="scientific">Sphingomonas changnyeongensis</name>
    <dbReference type="NCBI Taxonomy" id="2698679"/>
    <lineage>
        <taxon>Bacteria</taxon>
        <taxon>Pseudomonadati</taxon>
        <taxon>Pseudomonadota</taxon>
        <taxon>Alphaproteobacteria</taxon>
        <taxon>Sphingomonadales</taxon>
        <taxon>Sphingomonadaceae</taxon>
        <taxon>Sphingomonas</taxon>
    </lineage>
</organism>
<reference evidence="6 7" key="1">
    <citation type="submission" date="2020-01" db="EMBL/GenBank/DDBJ databases">
        <title>Sphingomonas sp. C33 whole genome sequece.</title>
        <authorList>
            <person name="Park C."/>
        </authorList>
    </citation>
    <scope>NUCLEOTIDE SEQUENCE [LARGE SCALE GENOMIC DNA]</scope>
    <source>
        <strain evidence="6 7">C33</strain>
    </source>
</reference>
<evidence type="ECO:0000256" key="2">
    <source>
        <dbReference type="SAM" id="Phobius"/>
    </source>
</evidence>
<evidence type="ECO:0000259" key="4">
    <source>
        <dbReference type="Pfam" id="PF25967"/>
    </source>
</evidence>
<dbReference type="Proteomes" id="UP000464468">
    <property type="component" value="Chromosome"/>
</dbReference>
<comment type="similarity">
    <text evidence="1">Belongs to the membrane fusion protein (MFP) (TC 8.A.1) family.</text>
</comment>
<dbReference type="RefSeq" id="WP_160591730.1">
    <property type="nucleotide sequence ID" value="NZ_CP047895.1"/>
</dbReference>
<sequence>MNYETNVLSQDVGQQLIDTGARRRRALIVGIAVVLVAVIGAYLLFGRGGDTASAPAKGGKAEAPHVSVIVPARQPVARTVSATGQLAARREMPVGVVGEGGMVQRVLVEPGDWVAAGAVLAVIERAVQAQQNESLAAQVGVAEADARLADNELERARQLVARGFISQADVDRRTATRDAALARVRVARAQLAEARARTGRLDIRAPAAGLVLTRAVEPGQVVGAGSGVLFRIAAGGQMELRAQLAESDLAGLRPGVRATVTPVGSTRSFTGEVWQVSPIIDPNTRQGTARIALAYDPALRPGGFAQTDVLTGNIEAPVLPESAVLSDNSGNFVYIVDGANKVARRAVRTGQVGDNGIAIIDGLNGTERVVLSAGAFINPGETVVPERVNPARR</sequence>
<evidence type="ECO:0000256" key="1">
    <source>
        <dbReference type="ARBA" id="ARBA00009477"/>
    </source>
</evidence>
<feature type="domain" description="CzcB-like barrel-sandwich hybrid" evidence="5">
    <location>
        <begin position="100"/>
        <end position="233"/>
    </location>
</feature>
<dbReference type="Gene3D" id="2.40.30.170">
    <property type="match status" value="1"/>
</dbReference>
<name>A0A7Z2S4E5_9SPHN</name>
<dbReference type="Gene3D" id="2.40.50.100">
    <property type="match status" value="1"/>
</dbReference>
<dbReference type="InterPro" id="IPR058792">
    <property type="entry name" value="Beta-barrel_RND_2"/>
</dbReference>
<dbReference type="Pfam" id="PF25967">
    <property type="entry name" value="RND-MFP_C"/>
    <property type="match status" value="1"/>
</dbReference>
<dbReference type="NCBIfam" id="TIGR01730">
    <property type="entry name" value="RND_mfp"/>
    <property type="match status" value="1"/>
</dbReference>
<gene>
    <name evidence="6" type="ORF">GVO57_03000</name>
</gene>
<protein>
    <submittedName>
        <fullName evidence="6">Efflux RND transporter periplasmic adaptor subunit</fullName>
    </submittedName>
</protein>
<dbReference type="AlphaFoldDB" id="A0A7Z2S4E5"/>
<dbReference type="InterPro" id="IPR006143">
    <property type="entry name" value="RND_pump_MFP"/>
</dbReference>
<dbReference type="Gene3D" id="1.10.287.470">
    <property type="entry name" value="Helix hairpin bin"/>
    <property type="match status" value="1"/>
</dbReference>
<dbReference type="KEGG" id="schy:GVO57_03000"/>
<keyword evidence="7" id="KW-1185">Reference proteome</keyword>
<feature type="transmembrane region" description="Helical" evidence="2">
    <location>
        <begin position="26"/>
        <end position="45"/>
    </location>
</feature>
<dbReference type="GO" id="GO:0015562">
    <property type="term" value="F:efflux transmembrane transporter activity"/>
    <property type="evidence" value="ECO:0007669"/>
    <property type="project" value="TreeGrafter"/>
</dbReference>
<dbReference type="InterPro" id="IPR058627">
    <property type="entry name" value="MdtA-like_C"/>
</dbReference>
<feature type="domain" description="CusB-like beta-barrel" evidence="3">
    <location>
        <begin position="240"/>
        <end position="308"/>
    </location>
</feature>
<feature type="domain" description="Multidrug resistance protein MdtA-like C-terminal permuted SH3" evidence="4">
    <location>
        <begin position="318"/>
        <end position="372"/>
    </location>
</feature>
<keyword evidence="2" id="KW-1133">Transmembrane helix</keyword>
<dbReference type="GO" id="GO:1990281">
    <property type="term" value="C:efflux pump complex"/>
    <property type="evidence" value="ECO:0007669"/>
    <property type="project" value="TreeGrafter"/>
</dbReference>
<dbReference type="Pfam" id="PF25973">
    <property type="entry name" value="BSH_CzcB"/>
    <property type="match status" value="1"/>
</dbReference>
<keyword evidence="2" id="KW-0472">Membrane</keyword>
<dbReference type="SUPFAM" id="SSF111369">
    <property type="entry name" value="HlyD-like secretion proteins"/>
    <property type="match status" value="1"/>
</dbReference>
<dbReference type="PANTHER" id="PTHR30469:SF15">
    <property type="entry name" value="HLYD FAMILY OF SECRETION PROTEINS"/>
    <property type="match status" value="1"/>
</dbReference>
<proteinExistence type="inferred from homology"/>
<keyword evidence="2" id="KW-0812">Transmembrane</keyword>
<dbReference type="PANTHER" id="PTHR30469">
    <property type="entry name" value="MULTIDRUG RESISTANCE PROTEIN MDTA"/>
    <property type="match status" value="1"/>
</dbReference>
<dbReference type="EMBL" id="CP047895">
    <property type="protein sequence ID" value="QHL89985.1"/>
    <property type="molecule type" value="Genomic_DNA"/>
</dbReference>
<evidence type="ECO:0000259" key="5">
    <source>
        <dbReference type="Pfam" id="PF25973"/>
    </source>
</evidence>
<accession>A0A7Z2S4E5</accession>
<evidence type="ECO:0000313" key="7">
    <source>
        <dbReference type="Proteomes" id="UP000464468"/>
    </source>
</evidence>